<evidence type="ECO:0000313" key="3">
    <source>
        <dbReference type="Proteomes" id="UP000244956"/>
    </source>
</evidence>
<name>A0A2U2B8D7_9BACT</name>
<keyword evidence="3" id="KW-1185">Reference proteome</keyword>
<dbReference type="RefSeq" id="WP_109264712.1">
    <property type="nucleotide sequence ID" value="NZ_QEWP01000008.1"/>
</dbReference>
<organism evidence="2 3">
    <name type="scientific">Marinilabilia rubra</name>
    <dbReference type="NCBI Taxonomy" id="2162893"/>
    <lineage>
        <taxon>Bacteria</taxon>
        <taxon>Pseudomonadati</taxon>
        <taxon>Bacteroidota</taxon>
        <taxon>Bacteroidia</taxon>
        <taxon>Marinilabiliales</taxon>
        <taxon>Marinilabiliaceae</taxon>
        <taxon>Marinilabilia</taxon>
    </lineage>
</organism>
<evidence type="ECO:0000313" key="2">
    <source>
        <dbReference type="EMBL" id="PWD99312.1"/>
    </source>
</evidence>
<dbReference type="AlphaFoldDB" id="A0A2U2B8D7"/>
<reference evidence="2 3" key="1">
    <citation type="submission" date="2018-05" db="EMBL/GenBank/DDBJ databases">
        <title>Marinilabilia rubrum sp. nov., isolated from saltern sediment.</title>
        <authorList>
            <person name="Zhang R."/>
        </authorList>
    </citation>
    <scope>NUCLEOTIDE SEQUENCE [LARGE SCALE GENOMIC DNA]</scope>
    <source>
        <strain evidence="2 3">WTE16</strain>
    </source>
</reference>
<proteinExistence type="predicted"/>
<protein>
    <recommendedName>
        <fullName evidence="1">Transposase IS200-like domain-containing protein</fullName>
    </recommendedName>
</protein>
<dbReference type="Proteomes" id="UP000244956">
    <property type="component" value="Unassembled WGS sequence"/>
</dbReference>
<evidence type="ECO:0000259" key="1">
    <source>
        <dbReference type="Pfam" id="PF01797"/>
    </source>
</evidence>
<sequence length="101" mass="11437">MTSIITSGELSKKKKCNLFRINGMEEYLHLLTDLHPSIALADFIRDIKTATSFWIQENKVFPRFNRWGTGYCALTYCNPIPGTFAPGLSGFTAFSDRDILL</sequence>
<dbReference type="GO" id="GO:0003677">
    <property type="term" value="F:DNA binding"/>
    <property type="evidence" value="ECO:0007669"/>
    <property type="project" value="InterPro"/>
</dbReference>
<dbReference type="Pfam" id="PF01797">
    <property type="entry name" value="Y1_Tnp"/>
    <property type="match status" value="1"/>
</dbReference>
<dbReference type="GO" id="GO:0006313">
    <property type="term" value="P:DNA transposition"/>
    <property type="evidence" value="ECO:0007669"/>
    <property type="project" value="InterPro"/>
</dbReference>
<dbReference type="Gene3D" id="3.30.70.1290">
    <property type="entry name" value="Transposase IS200-like"/>
    <property type="match status" value="1"/>
</dbReference>
<feature type="domain" description="Transposase IS200-like" evidence="1">
    <location>
        <begin position="9"/>
        <end position="76"/>
    </location>
</feature>
<accession>A0A2U2B8D7</accession>
<dbReference type="InterPro" id="IPR002686">
    <property type="entry name" value="Transposase_17"/>
</dbReference>
<comment type="caution">
    <text evidence="2">The sequence shown here is derived from an EMBL/GenBank/DDBJ whole genome shotgun (WGS) entry which is preliminary data.</text>
</comment>
<dbReference type="InterPro" id="IPR036515">
    <property type="entry name" value="Transposase_17_sf"/>
</dbReference>
<dbReference type="SUPFAM" id="SSF143422">
    <property type="entry name" value="Transposase IS200-like"/>
    <property type="match status" value="1"/>
</dbReference>
<dbReference type="EMBL" id="QEWP01000008">
    <property type="protein sequence ID" value="PWD99312.1"/>
    <property type="molecule type" value="Genomic_DNA"/>
</dbReference>
<dbReference type="OrthoDB" id="9797997at2"/>
<gene>
    <name evidence="2" type="ORF">DDZ16_12020</name>
</gene>
<dbReference type="GO" id="GO:0004803">
    <property type="term" value="F:transposase activity"/>
    <property type="evidence" value="ECO:0007669"/>
    <property type="project" value="InterPro"/>
</dbReference>